<accession>F4PMR3</accession>
<evidence type="ECO:0000256" key="2">
    <source>
        <dbReference type="SAM" id="MobiDB-lite"/>
    </source>
</evidence>
<organism evidence="3 4">
    <name type="scientific">Cavenderia fasciculata</name>
    <name type="common">Slime mold</name>
    <name type="synonym">Dictyostelium fasciculatum</name>
    <dbReference type="NCBI Taxonomy" id="261658"/>
    <lineage>
        <taxon>Eukaryota</taxon>
        <taxon>Amoebozoa</taxon>
        <taxon>Evosea</taxon>
        <taxon>Eumycetozoa</taxon>
        <taxon>Dictyostelia</taxon>
        <taxon>Acytosteliales</taxon>
        <taxon>Cavenderiaceae</taxon>
        <taxon>Cavenderia</taxon>
    </lineage>
</organism>
<feature type="region of interest" description="Disordered" evidence="2">
    <location>
        <begin position="328"/>
        <end position="355"/>
    </location>
</feature>
<evidence type="ECO:0000313" key="3">
    <source>
        <dbReference type="EMBL" id="EGG22860.1"/>
    </source>
</evidence>
<proteinExistence type="predicted"/>
<feature type="coiled-coil region" evidence="1">
    <location>
        <begin position="385"/>
        <end position="425"/>
    </location>
</feature>
<evidence type="ECO:0000256" key="1">
    <source>
        <dbReference type="SAM" id="Coils"/>
    </source>
</evidence>
<keyword evidence="4" id="KW-1185">Reference proteome</keyword>
<dbReference type="EMBL" id="GL883008">
    <property type="protein sequence ID" value="EGG22860.1"/>
    <property type="molecule type" value="Genomic_DNA"/>
</dbReference>
<dbReference type="Proteomes" id="UP000007797">
    <property type="component" value="Unassembled WGS sequence"/>
</dbReference>
<dbReference type="GeneID" id="14875150"/>
<sequence>MALSWSEGYIVCCCFGSDTGFYQLLIRAQAFVSKNSSSSNSSNNGGVVLLQALQQQQQPNVAQATSSTISTTTSTTAQTQNVVQPLIPFPPQQQQQQPQNMMQIQRHLGSSKIKFIFEKRLDNIKELEKSYDGLKIEAKGERLDIDIDVDKDVVGMVAEWSFETINLYDVYREVASTISTRLKARIHVADSIEFEHLRDVTIQFHGITPHVNRIKDQITRSMVPVSHPPTTATYQSLYALISSSQGVKLHQSIKNSNAFLQDRVDSFILHALNQTGWTEADNIINAWLNGTISMTSPIPTISMTTSSISSSNTIRSVSFAPLPSSISSSASSSSSSVPSSSTSSTLSSSSPPFTPSSLVGGVGKSVPGILVLPNTKPSSVFVPQQQQLQQQILQEQQQKLQEQQKQQQQKQQKQQQQKQQQQKETTGRKQQVKATFNKQYLPYLKFEFFNQQRLWVDARDKQQLKGRFENPTKDGTITISGEHCKEIKKIIQDHINVIHSKCVEIKLPFSYSMYKDHLMVRARSKKIHVCWNNFYNPQEWRGGDYNFYLQPDKQRQGGLTKTISQNIGSGSGSSTIKGMDQYQKLDFYITGTNLEDIQDTARYLIYLSKCKTTIPLSEQEKVFVFTEFKSDEHVLLTRTKSAIVIETLTESTLNEMESKIKSYLASLKKNNN</sequence>
<reference evidence="4" key="1">
    <citation type="journal article" date="2011" name="Genome Res.">
        <title>Phylogeny-wide analysis of social amoeba genomes highlights ancient origins for complex intercellular communication.</title>
        <authorList>
            <person name="Heidel A.J."/>
            <person name="Lawal H.M."/>
            <person name="Felder M."/>
            <person name="Schilde C."/>
            <person name="Helps N.R."/>
            <person name="Tunggal B."/>
            <person name="Rivero F."/>
            <person name="John U."/>
            <person name="Schleicher M."/>
            <person name="Eichinger L."/>
            <person name="Platzer M."/>
            <person name="Noegel A.A."/>
            <person name="Schaap P."/>
            <person name="Gloeckner G."/>
        </authorList>
    </citation>
    <scope>NUCLEOTIDE SEQUENCE [LARGE SCALE GENOMIC DNA]</scope>
    <source>
        <strain evidence="4">SH3</strain>
    </source>
</reference>
<dbReference type="AlphaFoldDB" id="F4PMR3"/>
<evidence type="ECO:0000313" key="4">
    <source>
        <dbReference type="Proteomes" id="UP000007797"/>
    </source>
</evidence>
<dbReference type="KEGG" id="dfa:DFA_04990"/>
<dbReference type="STRING" id="1054147.F4PMR3"/>
<protein>
    <submittedName>
        <fullName evidence="3">Uncharacterized protein</fullName>
    </submittedName>
</protein>
<keyword evidence="1" id="KW-0175">Coiled coil</keyword>
<name>F4PMR3_CACFS</name>
<dbReference type="RefSeq" id="XP_004360711.1">
    <property type="nucleotide sequence ID" value="XM_004360654.1"/>
</dbReference>
<gene>
    <name evidence="3" type="ORF">DFA_04990</name>
</gene>